<dbReference type="RefSeq" id="XP_009527428.1">
    <property type="nucleotide sequence ID" value="XM_009529133.1"/>
</dbReference>
<dbReference type="InterPro" id="IPR036770">
    <property type="entry name" value="Ankyrin_rpt-contain_sf"/>
</dbReference>
<dbReference type="AlphaFoldDB" id="G4ZDN1"/>
<accession>G4ZDN1</accession>
<name>G4ZDN1_PHYSP</name>
<dbReference type="Gene3D" id="1.25.40.20">
    <property type="entry name" value="Ankyrin repeat-containing domain"/>
    <property type="match status" value="2"/>
</dbReference>
<proteinExistence type="predicted"/>
<protein>
    <submittedName>
        <fullName evidence="1">Uncharacterized protein</fullName>
    </submittedName>
</protein>
<dbReference type="InterPro" id="IPR052050">
    <property type="entry name" value="SecEffector_AnkRepeat"/>
</dbReference>
<dbReference type="PANTHER" id="PTHR46586">
    <property type="entry name" value="ANKYRIN REPEAT-CONTAINING PROTEIN"/>
    <property type="match status" value="1"/>
</dbReference>
<dbReference type="GeneID" id="20641940"/>
<dbReference type="KEGG" id="psoj:PHYSODRAFT_301066"/>
<evidence type="ECO:0000313" key="1">
    <source>
        <dbReference type="EMBL" id="EGZ18370.1"/>
    </source>
</evidence>
<dbReference type="PANTHER" id="PTHR46586:SF3">
    <property type="entry name" value="ANKYRIN REPEAT-CONTAINING PROTEIN"/>
    <property type="match status" value="1"/>
</dbReference>
<organism evidence="1 2">
    <name type="scientific">Phytophthora sojae (strain P6497)</name>
    <name type="common">Soybean stem and root rot agent</name>
    <name type="synonym">Phytophthora megasperma f. sp. glycines</name>
    <dbReference type="NCBI Taxonomy" id="1094619"/>
    <lineage>
        <taxon>Eukaryota</taxon>
        <taxon>Sar</taxon>
        <taxon>Stramenopiles</taxon>
        <taxon>Oomycota</taxon>
        <taxon>Peronosporomycetes</taxon>
        <taxon>Peronosporales</taxon>
        <taxon>Peronosporaceae</taxon>
        <taxon>Phytophthora</taxon>
    </lineage>
</organism>
<evidence type="ECO:0000313" key="2">
    <source>
        <dbReference type="Proteomes" id="UP000002640"/>
    </source>
</evidence>
<dbReference type="Proteomes" id="UP000002640">
    <property type="component" value="Unassembled WGS sequence"/>
</dbReference>
<gene>
    <name evidence="1" type="ORF">PHYSODRAFT_301066</name>
</gene>
<dbReference type="SMR" id="G4ZDN1"/>
<reference evidence="1 2" key="1">
    <citation type="journal article" date="2006" name="Science">
        <title>Phytophthora genome sequences uncover evolutionary origins and mechanisms of pathogenesis.</title>
        <authorList>
            <person name="Tyler B.M."/>
            <person name="Tripathy S."/>
            <person name="Zhang X."/>
            <person name="Dehal P."/>
            <person name="Jiang R.H."/>
            <person name="Aerts A."/>
            <person name="Arredondo F.D."/>
            <person name="Baxter L."/>
            <person name="Bensasson D."/>
            <person name="Beynon J.L."/>
            <person name="Chapman J."/>
            <person name="Damasceno C.M."/>
            <person name="Dorrance A.E."/>
            <person name="Dou D."/>
            <person name="Dickerman A.W."/>
            <person name="Dubchak I.L."/>
            <person name="Garbelotto M."/>
            <person name="Gijzen M."/>
            <person name="Gordon S.G."/>
            <person name="Govers F."/>
            <person name="Grunwald N.J."/>
            <person name="Huang W."/>
            <person name="Ivors K.L."/>
            <person name="Jones R.W."/>
            <person name="Kamoun S."/>
            <person name="Krampis K."/>
            <person name="Lamour K.H."/>
            <person name="Lee M.K."/>
            <person name="McDonald W.H."/>
            <person name="Medina M."/>
            <person name="Meijer H.J."/>
            <person name="Nordberg E.K."/>
            <person name="Maclean D.J."/>
            <person name="Ospina-Giraldo M.D."/>
            <person name="Morris P.F."/>
            <person name="Phuntumart V."/>
            <person name="Putnam N.H."/>
            <person name="Rash S."/>
            <person name="Rose J.K."/>
            <person name="Sakihama Y."/>
            <person name="Salamov A.A."/>
            <person name="Savidor A."/>
            <person name="Scheuring C.F."/>
            <person name="Smith B.M."/>
            <person name="Sobral B.W."/>
            <person name="Terry A."/>
            <person name="Torto-Alalibo T.A."/>
            <person name="Win J."/>
            <person name="Xu Z."/>
            <person name="Zhang H."/>
            <person name="Grigoriev I.V."/>
            <person name="Rokhsar D.S."/>
            <person name="Boore J.L."/>
        </authorList>
    </citation>
    <scope>NUCLEOTIDE SEQUENCE [LARGE SCALE GENOMIC DNA]</scope>
    <source>
        <strain evidence="1 2">P6497</strain>
    </source>
</reference>
<dbReference type="InParanoid" id="G4ZDN1"/>
<dbReference type="EMBL" id="JH159154">
    <property type="protein sequence ID" value="EGZ18370.1"/>
    <property type="molecule type" value="Genomic_DNA"/>
</dbReference>
<sequence>MDSPDSPPPALLIVSKAIPSTIQDLPHAFQRINDLLLPTTINSAVYNELDRVIRVYEPFRPWTVGAMDGAAARGRLDLLKKLRVGRSAGCPSNAFIGAARNNQLESRPVKELKAAAERSHMQVVEYLRPRMREIQVGPALEAAAANGDLPVIEALLPDPLLMDRILAAAASNGHVHVVQLLLDDRAHLYVFVVLQNAAKFGHIPVMELVIDRCAMRDIKSAMTAAAGAGQTEAVRMLLRRIETDANTMSTAMLMAAGGEHCGVLALLLEHWSRFEATAESDGTEAGNKKLQKQLRAVRDAVNLSFTRAVHKGQTSVVKILATKISQSVGDLLRMTASTNRVEIAEVLLEIAQGRDWKRDRLRASLTDALPRAAASGSVAMARLLVDNCGDIDTGLQGRGLEKTH</sequence>
<dbReference type="SUPFAM" id="SSF48403">
    <property type="entry name" value="Ankyrin repeat"/>
    <property type="match status" value="1"/>
</dbReference>
<keyword evidence="2" id="KW-1185">Reference proteome</keyword>